<sequence>MGRIPHCHVTLREKLLMDAGAIAGFLTGLRVYLDDPAKVKRLLLRVYLDDPAKVKRLLLPTNLSGGDDGNKVYRNGESSPSVANLQKEIPMTILLIRILNHLQMAVELSASWNLIGIMGNRTCTLSIQDRLDPGTDEGANASTVQKSASLRTKTKCPEQSGELLGLIVNSLRALDGAIPQGCPEPRRMPSLHKRLLLFWMTAPGTCCWTGCFGSNDEPLAATIDFIFKAALQCQNLPEAVRSVRVRLKDLGFEVFPCVLRYLSTRVNSCAGVAEAIFEHTDGIVEGLEEDIEQTGGEGDDFTYVLGLAETLALSGDSHVIDFAKMLYTILLRWYADESHLLRMLKRPVDCATSATGSSCEVDLDLKVLLISLCEEQEIVRPVLSMMREVAGCLNVNRVALWPQLCASEDEIMRIHG</sequence>
<proteinExistence type="predicted"/>
<protein>
    <submittedName>
        <fullName evidence="1">Uncharacterized protein</fullName>
    </submittedName>
</protein>
<dbReference type="Proteomes" id="UP000828048">
    <property type="component" value="Chromosome 10"/>
</dbReference>
<keyword evidence="2" id="KW-1185">Reference proteome</keyword>
<organism evidence="1 2">
    <name type="scientific">Vaccinium darrowii</name>
    <dbReference type="NCBI Taxonomy" id="229202"/>
    <lineage>
        <taxon>Eukaryota</taxon>
        <taxon>Viridiplantae</taxon>
        <taxon>Streptophyta</taxon>
        <taxon>Embryophyta</taxon>
        <taxon>Tracheophyta</taxon>
        <taxon>Spermatophyta</taxon>
        <taxon>Magnoliopsida</taxon>
        <taxon>eudicotyledons</taxon>
        <taxon>Gunneridae</taxon>
        <taxon>Pentapetalae</taxon>
        <taxon>asterids</taxon>
        <taxon>Ericales</taxon>
        <taxon>Ericaceae</taxon>
        <taxon>Vaccinioideae</taxon>
        <taxon>Vaccinieae</taxon>
        <taxon>Vaccinium</taxon>
    </lineage>
</organism>
<gene>
    <name evidence="1" type="ORF">Vadar_017529</name>
</gene>
<comment type="caution">
    <text evidence="1">The sequence shown here is derived from an EMBL/GenBank/DDBJ whole genome shotgun (WGS) entry which is preliminary data.</text>
</comment>
<name>A0ACB7XI67_9ERIC</name>
<reference evidence="1 2" key="1">
    <citation type="journal article" date="2021" name="Hortic Res">
        <title>High-quality reference genome and annotation aids understanding of berry development for evergreen blueberry (Vaccinium darrowii).</title>
        <authorList>
            <person name="Yu J."/>
            <person name="Hulse-Kemp A.M."/>
            <person name="Babiker E."/>
            <person name="Staton M."/>
        </authorList>
    </citation>
    <scope>NUCLEOTIDE SEQUENCE [LARGE SCALE GENOMIC DNA]</scope>
    <source>
        <strain evidence="2">cv. NJ 8807/NJ 8810</strain>
        <tissue evidence="1">Young leaf</tissue>
    </source>
</reference>
<accession>A0ACB7XI67</accession>
<evidence type="ECO:0000313" key="1">
    <source>
        <dbReference type="EMBL" id="KAH7840480.1"/>
    </source>
</evidence>
<dbReference type="EMBL" id="CM037160">
    <property type="protein sequence ID" value="KAH7840480.1"/>
    <property type="molecule type" value="Genomic_DNA"/>
</dbReference>
<evidence type="ECO:0000313" key="2">
    <source>
        <dbReference type="Proteomes" id="UP000828048"/>
    </source>
</evidence>